<comment type="catalytic activity">
    <reaction evidence="7">
        <text>an N-acyl-L-alpha-aminoacyl-tRNA + H2O = an N-acyl-L-amino acid + a tRNA + H(+)</text>
        <dbReference type="Rhea" id="RHEA:54448"/>
        <dbReference type="Rhea" id="RHEA-COMP:10123"/>
        <dbReference type="Rhea" id="RHEA-COMP:13883"/>
        <dbReference type="ChEBI" id="CHEBI:15377"/>
        <dbReference type="ChEBI" id="CHEBI:15378"/>
        <dbReference type="ChEBI" id="CHEBI:59874"/>
        <dbReference type="ChEBI" id="CHEBI:78442"/>
        <dbReference type="ChEBI" id="CHEBI:138191"/>
        <dbReference type="EC" id="3.1.1.29"/>
    </reaction>
</comment>
<evidence type="ECO:0000256" key="5">
    <source>
        <dbReference type="ARBA" id="ARBA00038063"/>
    </source>
</evidence>
<dbReference type="EMBL" id="JBGUAW010000001">
    <property type="protein sequence ID" value="MFA9459382.1"/>
    <property type="molecule type" value="Genomic_DNA"/>
</dbReference>
<evidence type="ECO:0000256" key="7">
    <source>
        <dbReference type="HAMAP-Rule" id="MF_00083"/>
    </source>
</evidence>
<protein>
    <recommendedName>
        <fullName evidence="6 7">Peptidyl-tRNA hydrolase</fullName>
        <shortName evidence="7">Pth</shortName>
        <ecNumber evidence="1 7">3.1.1.29</ecNumber>
    </recommendedName>
</protein>
<dbReference type="PROSITE" id="PS01196">
    <property type="entry name" value="PEPT_TRNA_HYDROL_2"/>
    <property type="match status" value="1"/>
</dbReference>
<keyword evidence="2 7" id="KW-0820">tRNA-binding</keyword>
<comment type="function">
    <text evidence="7">Catalyzes the release of premature peptidyl moieties from peptidyl-tRNA molecules trapped in stalled 50S ribosomal subunits, and thus maintains levels of free tRNAs and 50S ribosomes.</text>
</comment>
<reference evidence="8 9" key="1">
    <citation type="submission" date="2024-08" db="EMBL/GenBank/DDBJ databases">
        <title>Whole-genome sequencing of halo(alkali)philic microorganisms from hypersaline lakes.</title>
        <authorList>
            <person name="Sorokin D.Y."/>
            <person name="Merkel A.Y."/>
            <person name="Messina E."/>
            <person name="Yakimov M."/>
        </authorList>
    </citation>
    <scope>NUCLEOTIDE SEQUENCE [LARGE SCALE GENOMIC DNA]</scope>
    <source>
        <strain evidence="8 9">Cl-TMA</strain>
    </source>
</reference>
<feature type="binding site" evidence="7">
    <location>
        <position position="15"/>
    </location>
    <ligand>
        <name>tRNA</name>
        <dbReference type="ChEBI" id="CHEBI:17843"/>
    </ligand>
</feature>
<comment type="caution">
    <text evidence="8">The sequence shown here is derived from an EMBL/GenBank/DDBJ whole genome shotgun (WGS) entry which is preliminary data.</text>
</comment>
<dbReference type="PANTHER" id="PTHR17224">
    <property type="entry name" value="PEPTIDYL-TRNA HYDROLASE"/>
    <property type="match status" value="1"/>
</dbReference>
<evidence type="ECO:0000256" key="6">
    <source>
        <dbReference type="ARBA" id="ARBA00050038"/>
    </source>
</evidence>
<name>A0ABV4TQT7_9GAMM</name>
<evidence type="ECO:0000313" key="8">
    <source>
        <dbReference type="EMBL" id="MFA9459382.1"/>
    </source>
</evidence>
<evidence type="ECO:0000313" key="9">
    <source>
        <dbReference type="Proteomes" id="UP001575181"/>
    </source>
</evidence>
<feature type="site" description="Discriminates between blocked and unblocked aminoacyl-tRNA" evidence="7">
    <location>
        <position position="10"/>
    </location>
</feature>
<evidence type="ECO:0000256" key="4">
    <source>
        <dbReference type="ARBA" id="ARBA00022884"/>
    </source>
</evidence>
<evidence type="ECO:0000256" key="1">
    <source>
        <dbReference type="ARBA" id="ARBA00013260"/>
    </source>
</evidence>
<dbReference type="NCBIfam" id="TIGR00447">
    <property type="entry name" value="pth"/>
    <property type="match status" value="1"/>
</dbReference>
<dbReference type="InterPro" id="IPR036416">
    <property type="entry name" value="Pept_tRNA_hydro_sf"/>
</dbReference>
<dbReference type="InterPro" id="IPR001328">
    <property type="entry name" value="Pept_tRNA_hydro"/>
</dbReference>
<dbReference type="GO" id="GO:0004045">
    <property type="term" value="F:peptidyl-tRNA hydrolase activity"/>
    <property type="evidence" value="ECO:0007669"/>
    <property type="project" value="UniProtKB-EC"/>
</dbReference>
<comment type="subunit">
    <text evidence="7">Monomer.</text>
</comment>
<dbReference type="InterPro" id="IPR018171">
    <property type="entry name" value="Pept_tRNA_hydro_CS"/>
</dbReference>
<comment type="subcellular location">
    <subcellularLocation>
        <location evidence="7">Cytoplasm</location>
    </subcellularLocation>
</comment>
<feature type="binding site" evidence="7">
    <location>
        <position position="114"/>
    </location>
    <ligand>
        <name>tRNA</name>
        <dbReference type="ChEBI" id="CHEBI:17843"/>
    </ligand>
</feature>
<dbReference type="EC" id="3.1.1.29" evidence="1 7"/>
<dbReference type="PANTHER" id="PTHR17224:SF1">
    <property type="entry name" value="PEPTIDYL-TRNA HYDROLASE"/>
    <property type="match status" value="1"/>
</dbReference>
<evidence type="ECO:0000256" key="3">
    <source>
        <dbReference type="ARBA" id="ARBA00022801"/>
    </source>
</evidence>
<keyword evidence="4 7" id="KW-0694">RNA-binding</keyword>
<dbReference type="SUPFAM" id="SSF53178">
    <property type="entry name" value="Peptidyl-tRNA hydrolase-like"/>
    <property type="match status" value="1"/>
</dbReference>
<organism evidence="8 9">
    <name type="scientific">Thiohalorhabdus methylotrophus</name>
    <dbReference type="NCBI Taxonomy" id="3242694"/>
    <lineage>
        <taxon>Bacteria</taxon>
        <taxon>Pseudomonadati</taxon>
        <taxon>Pseudomonadota</taxon>
        <taxon>Gammaproteobacteria</taxon>
        <taxon>Thiohalorhabdales</taxon>
        <taxon>Thiohalorhabdaceae</taxon>
        <taxon>Thiohalorhabdus</taxon>
    </lineage>
</organism>
<keyword evidence="7" id="KW-0963">Cytoplasm</keyword>
<feature type="binding site" evidence="7">
    <location>
        <position position="66"/>
    </location>
    <ligand>
        <name>tRNA</name>
        <dbReference type="ChEBI" id="CHEBI:17843"/>
    </ligand>
</feature>
<dbReference type="HAMAP" id="MF_00083">
    <property type="entry name" value="Pept_tRNA_hydro_bact"/>
    <property type="match status" value="1"/>
</dbReference>
<comment type="function">
    <text evidence="7">Hydrolyzes ribosome-free peptidyl-tRNAs (with 1 or more amino acids incorporated), which drop off the ribosome during protein synthesis, or as a result of ribosome stalling.</text>
</comment>
<dbReference type="Proteomes" id="UP001575181">
    <property type="component" value="Unassembled WGS sequence"/>
</dbReference>
<evidence type="ECO:0000256" key="2">
    <source>
        <dbReference type="ARBA" id="ARBA00022555"/>
    </source>
</evidence>
<gene>
    <name evidence="7 8" type="primary">pth</name>
    <name evidence="8" type="ORF">ACERLL_00900</name>
</gene>
<dbReference type="RefSeq" id="WP_373654170.1">
    <property type="nucleotide sequence ID" value="NZ_JBGUAW010000001.1"/>
</dbReference>
<dbReference type="CDD" id="cd00462">
    <property type="entry name" value="PTH"/>
    <property type="match status" value="1"/>
</dbReference>
<comment type="similarity">
    <text evidence="5 7">Belongs to the PTH family.</text>
</comment>
<feature type="active site" description="Proton acceptor" evidence="7">
    <location>
        <position position="20"/>
    </location>
</feature>
<dbReference type="Gene3D" id="3.40.50.1470">
    <property type="entry name" value="Peptidyl-tRNA hydrolase"/>
    <property type="match status" value="1"/>
</dbReference>
<sequence>MLRLVVGLGNPGSRYRNTRHNIGFDWVDRVADRLGARWRVQRKYQAEMAEWQVDGQPLWAMKPQTYMNRSGHSAAPFARAKGIAPEEILVVHDELDLDPGVARLKAGGGHGGHNGLRDLTEQLGSKAFLRLRLGIGHPGSSAEVTPYVLGRPAPGERQRMQSAMDSAYEVLPDLVAGRWQQALNRLHAPASSGS</sequence>
<accession>A0ABV4TQT7</accession>
<feature type="site" description="Stabilizes the basic form of H active site to accept a proton" evidence="7">
    <location>
        <position position="93"/>
    </location>
</feature>
<feature type="binding site" evidence="7">
    <location>
        <position position="68"/>
    </location>
    <ligand>
        <name>tRNA</name>
        <dbReference type="ChEBI" id="CHEBI:17843"/>
    </ligand>
</feature>
<keyword evidence="9" id="KW-1185">Reference proteome</keyword>
<dbReference type="Pfam" id="PF01195">
    <property type="entry name" value="Pept_tRNA_hydro"/>
    <property type="match status" value="1"/>
</dbReference>
<keyword evidence="3 7" id="KW-0378">Hydrolase</keyword>
<proteinExistence type="inferred from homology"/>